<dbReference type="STRING" id="1802301.A2664_03435"/>
<accession>A0A1G2M178</accession>
<comment type="caution">
    <text evidence="1">The sequence shown here is derived from an EMBL/GenBank/DDBJ whole genome shotgun (WGS) entry which is preliminary data.</text>
</comment>
<evidence type="ECO:0000313" key="2">
    <source>
        <dbReference type="Proteomes" id="UP000178873"/>
    </source>
</evidence>
<proteinExistence type="predicted"/>
<gene>
    <name evidence="1" type="ORF">A2664_03435</name>
</gene>
<protein>
    <submittedName>
        <fullName evidence="1">Uncharacterized protein</fullName>
    </submittedName>
</protein>
<dbReference type="Proteomes" id="UP000178873">
    <property type="component" value="Unassembled WGS sequence"/>
</dbReference>
<reference evidence="1 2" key="1">
    <citation type="journal article" date="2016" name="Nat. Commun.">
        <title>Thousands of microbial genomes shed light on interconnected biogeochemical processes in an aquifer system.</title>
        <authorList>
            <person name="Anantharaman K."/>
            <person name="Brown C.T."/>
            <person name="Hug L.A."/>
            <person name="Sharon I."/>
            <person name="Castelle C.J."/>
            <person name="Probst A.J."/>
            <person name="Thomas B.C."/>
            <person name="Singh A."/>
            <person name="Wilkins M.J."/>
            <person name="Karaoz U."/>
            <person name="Brodie E.L."/>
            <person name="Williams K.H."/>
            <person name="Hubbard S.S."/>
            <person name="Banfield J.F."/>
        </authorList>
    </citation>
    <scope>NUCLEOTIDE SEQUENCE [LARGE SCALE GENOMIC DNA]</scope>
</reference>
<organism evidence="1 2">
    <name type="scientific">Candidatus Taylorbacteria bacterium RIFCSPHIGHO2_01_FULL_46_22b</name>
    <dbReference type="NCBI Taxonomy" id="1802301"/>
    <lineage>
        <taxon>Bacteria</taxon>
        <taxon>Candidatus Tayloriibacteriota</taxon>
    </lineage>
</organism>
<name>A0A1G2M178_9BACT</name>
<sequence length="100" mass="10804">MLSPYLQPQLVTKILVAPNGESYRVVFLVTLVDGKISARVVSAEPLNVISEDDLILCLPHFSSKFSSLISGLSSSSPIASPYVSLLFFTSQLTRAPAYIS</sequence>
<evidence type="ECO:0000313" key="1">
    <source>
        <dbReference type="EMBL" id="OHA17646.1"/>
    </source>
</evidence>
<dbReference type="AlphaFoldDB" id="A0A1G2M178"/>
<dbReference type="EMBL" id="MHRF01000013">
    <property type="protein sequence ID" value="OHA17646.1"/>
    <property type="molecule type" value="Genomic_DNA"/>
</dbReference>